<organism evidence="2 3">
    <name type="scientific">Fasciola gigantica</name>
    <name type="common">Giant liver fluke</name>
    <dbReference type="NCBI Taxonomy" id="46835"/>
    <lineage>
        <taxon>Eukaryota</taxon>
        <taxon>Metazoa</taxon>
        <taxon>Spiralia</taxon>
        <taxon>Lophotrochozoa</taxon>
        <taxon>Platyhelminthes</taxon>
        <taxon>Trematoda</taxon>
        <taxon>Digenea</taxon>
        <taxon>Plagiorchiida</taxon>
        <taxon>Echinostomata</taxon>
        <taxon>Echinostomatoidea</taxon>
        <taxon>Fasciolidae</taxon>
        <taxon>Fasciola</taxon>
    </lineage>
</organism>
<feature type="compositionally biased region" description="Basic and acidic residues" evidence="1">
    <location>
        <begin position="54"/>
        <end position="63"/>
    </location>
</feature>
<sequence length="93" mass="10780">VTFDEQQRDVEQLNSRFAHLDSQSALAAPDTGDFTNLSVNSSGRRRRRRRHKSKPNENIKEQLPRSSSIGQGKCFVVMYFALLPHFWYTLARL</sequence>
<proteinExistence type="predicted"/>
<feature type="region of interest" description="Disordered" evidence="1">
    <location>
        <begin position="28"/>
        <end position="65"/>
    </location>
</feature>
<keyword evidence="3" id="KW-1185">Reference proteome</keyword>
<feature type="non-terminal residue" evidence="2">
    <location>
        <position position="1"/>
    </location>
</feature>
<feature type="compositionally biased region" description="Basic residues" evidence="1">
    <location>
        <begin position="43"/>
        <end position="53"/>
    </location>
</feature>
<name>A0A504YCF6_FASGI</name>
<dbReference type="EMBL" id="SUNJ01011653">
    <property type="protein sequence ID" value="TPP58723.1"/>
    <property type="molecule type" value="Genomic_DNA"/>
</dbReference>
<dbReference type="AlphaFoldDB" id="A0A504YCF6"/>
<comment type="caution">
    <text evidence="2">The sequence shown here is derived from an EMBL/GenBank/DDBJ whole genome shotgun (WGS) entry which is preliminary data.</text>
</comment>
<protein>
    <submittedName>
        <fullName evidence="2">Uncharacterized protein</fullName>
    </submittedName>
</protein>
<dbReference type="Proteomes" id="UP000316759">
    <property type="component" value="Unassembled WGS sequence"/>
</dbReference>
<reference evidence="2 3" key="1">
    <citation type="submission" date="2019-04" db="EMBL/GenBank/DDBJ databases">
        <title>Annotation for the trematode Fasciola gigantica.</title>
        <authorList>
            <person name="Choi Y.-J."/>
        </authorList>
    </citation>
    <scope>NUCLEOTIDE SEQUENCE [LARGE SCALE GENOMIC DNA]</scope>
    <source>
        <strain evidence="2">Uganda_cow_1</strain>
    </source>
</reference>
<evidence type="ECO:0000313" key="3">
    <source>
        <dbReference type="Proteomes" id="UP000316759"/>
    </source>
</evidence>
<evidence type="ECO:0000313" key="2">
    <source>
        <dbReference type="EMBL" id="TPP58723.1"/>
    </source>
</evidence>
<accession>A0A504YCF6</accession>
<gene>
    <name evidence="2" type="ORF">FGIG_06584</name>
</gene>
<evidence type="ECO:0000256" key="1">
    <source>
        <dbReference type="SAM" id="MobiDB-lite"/>
    </source>
</evidence>
<feature type="compositionally biased region" description="Polar residues" evidence="1">
    <location>
        <begin position="33"/>
        <end position="42"/>
    </location>
</feature>